<dbReference type="VEuPathDB" id="FungiDB:TERG_11947"/>
<dbReference type="Proteomes" id="UP000008864">
    <property type="component" value="Unassembled WGS sequence"/>
</dbReference>
<evidence type="ECO:0000313" key="1">
    <source>
        <dbReference type="EMBL" id="KFL61078.1"/>
    </source>
</evidence>
<dbReference type="AlphaFoldDB" id="A0A080WS96"/>
<gene>
    <name evidence="1" type="ORF">TERG_11947</name>
</gene>
<accession>A0A080WS96</accession>
<dbReference type="InParanoid" id="A0A080WS96"/>
<dbReference type="GeneID" id="71777282"/>
<proteinExistence type="predicted"/>
<dbReference type="HOGENOM" id="CLU_2387740_0_0_1"/>
<dbReference type="EMBL" id="GG700650">
    <property type="protein sequence ID" value="KFL61078.1"/>
    <property type="molecule type" value="Genomic_DNA"/>
</dbReference>
<evidence type="ECO:0000313" key="2">
    <source>
        <dbReference type="Proteomes" id="UP000008864"/>
    </source>
</evidence>
<sequence length="94" mass="10760">MPKLEPISLTVHVPYTRRFPTLFDSITTLKRRLNEHFGLEGAVPLPHVNPVSAVFIVEGSLRGKKKVVSTHILYREYVKPWVQLGMMMFACLPK</sequence>
<reference evidence="2" key="1">
    <citation type="journal article" date="2012" name="MBio">
        <title>Comparative genome analysis of Trichophyton rubrum and related dermatophytes reveals candidate genes involved in infection.</title>
        <authorList>
            <person name="Martinez D.A."/>
            <person name="Oliver B.G."/>
            <person name="Graeser Y."/>
            <person name="Goldberg J.M."/>
            <person name="Li W."/>
            <person name="Martinez-Rossi N.M."/>
            <person name="Monod M."/>
            <person name="Shelest E."/>
            <person name="Barton R.C."/>
            <person name="Birch E."/>
            <person name="Brakhage A.A."/>
            <person name="Chen Z."/>
            <person name="Gurr S.J."/>
            <person name="Heiman D."/>
            <person name="Heitman J."/>
            <person name="Kosti I."/>
            <person name="Rossi A."/>
            <person name="Saif S."/>
            <person name="Samalova M."/>
            <person name="Saunders C.W."/>
            <person name="Shea T."/>
            <person name="Summerbell R.C."/>
            <person name="Xu J."/>
            <person name="Young S."/>
            <person name="Zeng Q."/>
            <person name="Birren B.W."/>
            <person name="Cuomo C.A."/>
            <person name="White T.C."/>
        </authorList>
    </citation>
    <scope>NUCLEOTIDE SEQUENCE [LARGE SCALE GENOMIC DNA]</scope>
    <source>
        <strain evidence="2">ATCC MYA-4607 / CBS 118892</strain>
    </source>
</reference>
<dbReference type="RefSeq" id="XP_047605840.1">
    <property type="nucleotide sequence ID" value="XM_047750983.1"/>
</dbReference>
<organism evidence="1 2">
    <name type="scientific">Trichophyton rubrum (strain ATCC MYA-4607 / CBS 118892)</name>
    <name type="common">Athlete's foot fungus</name>
    <dbReference type="NCBI Taxonomy" id="559305"/>
    <lineage>
        <taxon>Eukaryota</taxon>
        <taxon>Fungi</taxon>
        <taxon>Dikarya</taxon>
        <taxon>Ascomycota</taxon>
        <taxon>Pezizomycotina</taxon>
        <taxon>Eurotiomycetes</taxon>
        <taxon>Eurotiomycetidae</taxon>
        <taxon>Onygenales</taxon>
        <taxon>Arthrodermataceae</taxon>
        <taxon>Trichophyton</taxon>
    </lineage>
</organism>
<name>A0A080WS96_TRIRC</name>
<keyword evidence="2" id="KW-1185">Reference proteome</keyword>
<protein>
    <submittedName>
        <fullName evidence="1">Uncharacterized protein</fullName>
    </submittedName>
</protein>